<dbReference type="CDD" id="cd20143">
    <property type="entry name" value="PWWP_AtATX3-like"/>
    <property type="match status" value="1"/>
</dbReference>
<dbReference type="Gene3D" id="2.30.30.140">
    <property type="match status" value="1"/>
</dbReference>
<dbReference type="Pfam" id="PF00855">
    <property type="entry name" value="PWWP"/>
    <property type="match status" value="1"/>
</dbReference>
<keyword evidence="2" id="KW-0808">Transferase</keyword>
<evidence type="ECO:0000313" key="2">
    <source>
        <dbReference type="EMBL" id="PNX78227.1"/>
    </source>
</evidence>
<dbReference type="GO" id="GO:0008168">
    <property type="term" value="F:methyltransferase activity"/>
    <property type="evidence" value="ECO:0007669"/>
    <property type="project" value="UniProtKB-KW"/>
</dbReference>
<evidence type="ECO:0000259" key="1">
    <source>
        <dbReference type="PROSITE" id="PS50812"/>
    </source>
</evidence>
<dbReference type="SMART" id="SM00293">
    <property type="entry name" value="PWWP"/>
    <property type="match status" value="1"/>
</dbReference>
<dbReference type="ExpressionAtlas" id="A0A2K3LI58">
    <property type="expression patterns" value="baseline"/>
</dbReference>
<organism evidence="2 3">
    <name type="scientific">Trifolium pratense</name>
    <name type="common">Red clover</name>
    <dbReference type="NCBI Taxonomy" id="57577"/>
    <lineage>
        <taxon>Eukaryota</taxon>
        <taxon>Viridiplantae</taxon>
        <taxon>Streptophyta</taxon>
        <taxon>Embryophyta</taxon>
        <taxon>Tracheophyta</taxon>
        <taxon>Spermatophyta</taxon>
        <taxon>Magnoliopsida</taxon>
        <taxon>eudicotyledons</taxon>
        <taxon>Gunneridae</taxon>
        <taxon>Pentapetalae</taxon>
        <taxon>rosids</taxon>
        <taxon>fabids</taxon>
        <taxon>Fabales</taxon>
        <taxon>Fabaceae</taxon>
        <taxon>Papilionoideae</taxon>
        <taxon>50 kb inversion clade</taxon>
        <taxon>NPAAA clade</taxon>
        <taxon>Hologalegina</taxon>
        <taxon>IRL clade</taxon>
        <taxon>Trifolieae</taxon>
        <taxon>Trifolium</taxon>
    </lineage>
</organism>
<dbReference type="GO" id="GO:0032259">
    <property type="term" value="P:methylation"/>
    <property type="evidence" value="ECO:0007669"/>
    <property type="project" value="UniProtKB-KW"/>
</dbReference>
<protein>
    <submittedName>
        <fullName evidence="2">Histone-lysine N-methyltransferase ATX3-like protein</fullName>
    </submittedName>
</protein>
<dbReference type="Proteomes" id="UP000236291">
    <property type="component" value="Unassembled WGS sequence"/>
</dbReference>
<reference evidence="2 3" key="1">
    <citation type="journal article" date="2014" name="Am. J. Bot.">
        <title>Genome assembly and annotation for red clover (Trifolium pratense; Fabaceae).</title>
        <authorList>
            <person name="Istvanek J."/>
            <person name="Jaros M."/>
            <person name="Krenek A."/>
            <person name="Repkova J."/>
        </authorList>
    </citation>
    <scope>NUCLEOTIDE SEQUENCE [LARGE SCALE GENOMIC DNA]</scope>
    <source>
        <strain evidence="3">cv. Tatra</strain>
        <tissue evidence="2">Young leaves</tissue>
    </source>
</reference>
<gene>
    <name evidence="2" type="ORF">L195_g034204</name>
</gene>
<proteinExistence type="predicted"/>
<dbReference type="AlphaFoldDB" id="A0A2K3LI58"/>
<dbReference type="PROSITE" id="PS50812">
    <property type="entry name" value="PWWP"/>
    <property type="match status" value="1"/>
</dbReference>
<accession>A0A2K3LI58</accession>
<evidence type="ECO:0000313" key="3">
    <source>
        <dbReference type="Proteomes" id="UP000236291"/>
    </source>
</evidence>
<feature type="domain" description="PWWP" evidence="1">
    <location>
        <begin position="210"/>
        <end position="279"/>
    </location>
</feature>
<dbReference type="SUPFAM" id="SSF63748">
    <property type="entry name" value="Tudor/PWWP/MBT"/>
    <property type="match status" value="1"/>
</dbReference>
<dbReference type="InterPro" id="IPR000313">
    <property type="entry name" value="PWWP_dom"/>
</dbReference>
<keyword evidence="2" id="KW-0489">Methyltransferase</keyword>
<dbReference type="EMBL" id="ASHM01033721">
    <property type="protein sequence ID" value="PNX78227.1"/>
    <property type="molecule type" value="Genomic_DNA"/>
</dbReference>
<dbReference type="STRING" id="57577.A0A2K3LI58"/>
<sequence length="352" mass="38829">MIIKPTLKSGTQNLKRCKLEQDKDYAPPVIQKKQRPNNGFYSVGESEGLKIISVCGSGEGFNCGSGGGEIHSNSAPVELKAATGETPLLSSRTSRGRVKKVPSKFNDSVLLDPRKTNGRIDRSEFGIEDDNSEIGIGFVNKGKENKFDSKTESDNGFDEFDYDKLAKSFKSVKTTVKGSRLSLVKTESGNGFDEKGKEGKEIYKLEDFGLGDIVWAKCGKCSPAWPAVVINPILQAPESVLRRCVPGAICVMFFGYSKNGKHRDYAWAKQGMVFPFLEFMDRFQGQTRLNKSTQSDFHVAMEEAVLAEDGILDPHFVAEQAAEVTGSCADATYHCQDQRLQALVSFYLSRKE</sequence>
<reference evidence="2 3" key="2">
    <citation type="journal article" date="2017" name="Front. Plant Sci.">
        <title>Gene Classification and Mining of Molecular Markers Useful in Red Clover (Trifolium pratense) Breeding.</title>
        <authorList>
            <person name="Istvanek J."/>
            <person name="Dluhosova J."/>
            <person name="Dluhos P."/>
            <person name="Patkova L."/>
            <person name="Nedelnik J."/>
            <person name="Repkova J."/>
        </authorList>
    </citation>
    <scope>NUCLEOTIDE SEQUENCE [LARGE SCALE GENOMIC DNA]</scope>
    <source>
        <strain evidence="3">cv. Tatra</strain>
        <tissue evidence="2">Young leaves</tissue>
    </source>
</reference>
<name>A0A2K3LI58_TRIPR</name>
<comment type="caution">
    <text evidence="2">The sequence shown here is derived from an EMBL/GenBank/DDBJ whole genome shotgun (WGS) entry which is preliminary data.</text>
</comment>